<dbReference type="Gene3D" id="3.40.850.10">
    <property type="entry name" value="Kinesin motor domain"/>
    <property type="match status" value="1"/>
</dbReference>
<keyword evidence="4 7" id="KW-0175">Coiled coil</keyword>
<feature type="region of interest" description="Disordered" evidence="8">
    <location>
        <begin position="868"/>
        <end position="888"/>
    </location>
</feature>
<dbReference type="InterPro" id="IPR027417">
    <property type="entry name" value="P-loop_NTPase"/>
</dbReference>
<dbReference type="InterPro" id="IPR019821">
    <property type="entry name" value="Kinesin_motor_CS"/>
</dbReference>
<dbReference type="CDD" id="cd03062">
    <property type="entry name" value="TRX_Fd_Sucrase"/>
    <property type="match status" value="1"/>
</dbReference>
<evidence type="ECO:0000256" key="8">
    <source>
        <dbReference type="SAM" id="MobiDB-lite"/>
    </source>
</evidence>
<dbReference type="PROSITE" id="PS50067">
    <property type="entry name" value="KINESIN_MOTOR_2"/>
    <property type="match status" value="1"/>
</dbReference>
<keyword evidence="5 6" id="KW-0505">Motor protein</keyword>
<accession>A0A0C3LB30</accession>
<dbReference type="SUPFAM" id="SSF52540">
    <property type="entry name" value="P-loop containing nucleoside triphosphate hydrolases"/>
    <property type="match status" value="1"/>
</dbReference>
<evidence type="ECO:0000256" key="5">
    <source>
        <dbReference type="ARBA" id="ARBA00023175"/>
    </source>
</evidence>
<evidence type="ECO:0000256" key="4">
    <source>
        <dbReference type="ARBA" id="ARBA00023054"/>
    </source>
</evidence>
<dbReference type="InterPro" id="IPR027640">
    <property type="entry name" value="Kinesin-like_fam"/>
</dbReference>
<evidence type="ECO:0000313" key="11">
    <source>
        <dbReference type="Proteomes" id="UP000054248"/>
    </source>
</evidence>
<dbReference type="OrthoDB" id="3176171at2759"/>
<dbReference type="Gene3D" id="3.40.30.10">
    <property type="entry name" value="Glutaredoxin"/>
    <property type="match status" value="1"/>
</dbReference>
<comment type="similarity">
    <text evidence="6">Belongs to the TRAFAC class myosin-kinesin ATPase superfamily. Kinesin family.</text>
</comment>
<keyword evidence="3 6" id="KW-0067">ATP-binding</keyword>
<gene>
    <name evidence="10" type="ORF">M407DRAFT_5296</name>
</gene>
<dbReference type="EMBL" id="KN822966">
    <property type="protein sequence ID" value="KIO31083.1"/>
    <property type="molecule type" value="Genomic_DNA"/>
</dbReference>
<dbReference type="InterPro" id="IPR001752">
    <property type="entry name" value="Kinesin_motor_dom"/>
</dbReference>
<dbReference type="HOGENOM" id="CLU_263509_0_0_1"/>
<evidence type="ECO:0000313" key="10">
    <source>
        <dbReference type="EMBL" id="KIO31083.1"/>
    </source>
</evidence>
<dbReference type="SMART" id="SM00129">
    <property type="entry name" value="KISc"/>
    <property type="match status" value="1"/>
</dbReference>
<dbReference type="GO" id="GO:0003777">
    <property type="term" value="F:microtubule motor activity"/>
    <property type="evidence" value="ECO:0007669"/>
    <property type="project" value="InterPro"/>
</dbReference>
<feature type="binding site" evidence="6">
    <location>
        <begin position="134"/>
        <end position="141"/>
    </location>
    <ligand>
        <name>ATP</name>
        <dbReference type="ChEBI" id="CHEBI:30616"/>
    </ligand>
</feature>
<dbReference type="PRINTS" id="PR00380">
    <property type="entry name" value="KINESINHEAVY"/>
</dbReference>
<feature type="domain" description="Kinesin motor" evidence="9">
    <location>
        <begin position="6"/>
        <end position="382"/>
    </location>
</feature>
<dbReference type="Proteomes" id="UP000054248">
    <property type="component" value="Unassembled WGS sequence"/>
</dbReference>
<dbReference type="GO" id="GO:0005874">
    <property type="term" value="C:microtubule"/>
    <property type="evidence" value="ECO:0007669"/>
    <property type="project" value="UniProtKB-KW"/>
</dbReference>
<dbReference type="CDD" id="cd01370">
    <property type="entry name" value="KISc_KIP3_like"/>
    <property type="match status" value="1"/>
</dbReference>
<keyword evidence="2 6" id="KW-0547">Nucleotide-binding</keyword>
<keyword evidence="1" id="KW-0493">Microtubule</keyword>
<evidence type="ECO:0000256" key="2">
    <source>
        <dbReference type="ARBA" id="ARBA00022741"/>
    </source>
</evidence>
<evidence type="ECO:0000256" key="3">
    <source>
        <dbReference type="ARBA" id="ARBA00022840"/>
    </source>
</evidence>
<reference evidence="11" key="2">
    <citation type="submission" date="2015-01" db="EMBL/GenBank/DDBJ databases">
        <title>Evolutionary Origins and Diversification of the Mycorrhizal Mutualists.</title>
        <authorList>
            <consortium name="DOE Joint Genome Institute"/>
            <consortium name="Mycorrhizal Genomics Consortium"/>
            <person name="Kohler A."/>
            <person name="Kuo A."/>
            <person name="Nagy L.G."/>
            <person name="Floudas D."/>
            <person name="Copeland A."/>
            <person name="Barry K.W."/>
            <person name="Cichocki N."/>
            <person name="Veneault-Fourrey C."/>
            <person name="LaButti K."/>
            <person name="Lindquist E.A."/>
            <person name="Lipzen A."/>
            <person name="Lundell T."/>
            <person name="Morin E."/>
            <person name="Murat C."/>
            <person name="Riley R."/>
            <person name="Ohm R."/>
            <person name="Sun H."/>
            <person name="Tunlid A."/>
            <person name="Henrissat B."/>
            <person name="Grigoriev I.V."/>
            <person name="Hibbett D.S."/>
            <person name="Martin F."/>
        </authorList>
    </citation>
    <scope>NUCLEOTIDE SEQUENCE [LARGE SCALE GENOMIC DNA]</scope>
    <source>
        <strain evidence="11">MUT 4182</strain>
    </source>
</reference>
<evidence type="ECO:0000256" key="6">
    <source>
        <dbReference type="PROSITE-ProRule" id="PRU00283"/>
    </source>
</evidence>
<dbReference type="PANTHER" id="PTHR47968">
    <property type="entry name" value="CENTROMERE PROTEIN E"/>
    <property type="match status" value="1"/>
</dbReference>
<evidence type="ECO:0000256" key="1">
    <source>
        <dbReference type="ARBA" id="ARBA00022701"/>
    </source>
</evidence>
<dbReference type="PANTHER" id="PTHR47968:SF13">
    <property type="entry name" value="KINESIN-LIKE PROTEIN KIF19 ISOFORM X1"/>
    <property type="match status" value="1"/>
</dbReference>
<protein>
    <recommendedName>
        <fullName evidence="9">Kinesin motor domain-containing protein</fullName>
    </recommendedName>
</protein>
<dbReference type="GO" id="GO:0007018">
    <property type="term" value="P:microtubule-based movement"/>
    <property type="evidence" value="ECO:0007669"/>
    <property type="project" value="InterPro"/>
</dbReference>
<dbReference type="Pfam" id="PF00225">
    <property type="entry name" value="Kinesin"/>
    <property type="match status" value="1"/>
</dbReference>
<dbReference type="AlphaFoldDB" id="A0A0C3LB30"/>
<proteinExistence type="inferred from homology"/>
<feature type="region of interest" description="Disordered" evidence="8">
    <location>
        <begin position="605"/>
        <end position="675"/>
    </location>
</feature>
<evidence type="ECO:0000259" key="9">
    <source>
        <dbReference type="PROSITE" id="PS50067"/>
    </source>
</evidence>
<dbReference type="Pfam" id="PF06999">
    <property type="entry name" value="Suc_Fer-like"/>
    <property type="match status" value="1"/>
</dbReference>
<name>A0A0C3LB30_9AGAM</name>
<sequence>MSQSASITVAVRVRPPTSWEQERLPEPPSWNETICIGDGNLASPRKALHKNLRPVVQVMDDHVLIFDPKDPDVSRAFEQRGFLPPGAKRYKDQRYTFDRVFDEHARQIDVFENTTKPLLDGLLTGFNATVFAYGATGCGKTHTISGTEIDPGIIYLTMAELFAKIEEKKDDMLVEVSLSFLEIYNEEIRDLLVDGSIPQARGGLQMREDKSNRIIVANLTELRPKDAGEVKEMVLLGNERRTQSATHANATSSRSHAVLQINIAQTPRTAGTTEERTMATLSIIDLAGSERASATKNMGERMVEGANINKSLLALGNCINALCESGNRTRHVPYRNSKLTRLLKFSLGGNCKTVMIVCVAPTSVHYDDTQNTLKYANRAKEIKTKVSRNFINVNRHVAQYVEAINRLNCEVAELKAKLAGRIGADSDAAKRKHAEAKSEMDRLRADIQLKSENNRPSAIEGGVCEGNITAAKARLDATRVRLGQLEALAAENPLPTDLEAERVMLQSLSATDETTLRKDSTVNQRLARASNANSLFDAMLRAVSERRSDRLDDVMVDTIKTDAKLRRTELDQVKVQARETVLQETVAHQAVMISNLVGMLARRRDTAPPPASKVSSVAPRRAPGSARKKRLSNVGPVRLEKPRRRSSQIPQLSPKNGGGSVSARQAVADMKSPMKKARRISALNITRGSLASSASSAAALAKRPWRPSLSVRLAPIDVLMHVSTLSVYTPMSSGSGFSHSWRPDLQHPPTHPSSKMYSVKNFLNTSVNSVISVVNPAPSVDNLVTKLDSASIPVTSNPCRECPDPCDEDEYRHEEWPSQMLIDYSSDMLGSVKPYFRQVIISTGKSDWEREVTEARGTLAAHLNDLSISGRKSSSPNGPKTPGVFNSDSATRLSILNGSHRTTSEDASKETVLVFPDYKMVTEIDSTSKGAETLANGYLDSELSKAGSDQPQIGTRSWILPYQAVILLCSHKRRDNKCGIAAPVLKRSLTTELESVGWEIHEQVEDPECLDDSAIEDIPGTTAEREIVIEERLKKLCDPSVETKRALILYCSHIGGHKFAGNVIIYTPHGSGVWYGRVSSHQSHAVMKTITEGKIYPALLRGGVNITRSKGKTLLDWHLVDDEEARSRWRQRPVPQFRPSNPGFQAVDHGLELLELSDIFLRAGEFSVPAFQEDFDDEAPKNDDGIEEMKAGMRVPFAKWIVVLPAERPDGNRYFNKEDGGDREGYTSQYFEPFWEFILVPSALWRQKYVGKGATDLNNTFKLESPRAAVGTTTNP</sequence>
<dbReference type="InterPro" id="IPR036961">
    <property type="entry name" value="Kinesin_motor_dom_sf"/>
</dbReference>
<dbReference type="PROSITE" id="PS00411">
    <property type="entry name" value="KINESIN_MOTOR_1"/>
    <property type="match status" value="1"/>
</dbReference>
<evidence type="ECO:0000256" key="7">
    <source>
        <dbReference type="SAM" id="Coils"/>
    </source>
</evidence>
<dbReference type="GO" id="GO:0008017">
    <property type="term" value="F:microtubule binding"/>
    <property type="evidence" value="ECO:0007669"/>
    <property type="project" value="InterPro"/>
</dbReference>
<feature type="coiled-coil region" evidence="7">
    <location>
        <begin position="397"/>
        <end position="453"/>
    </location>
</feature>
<keyword evidence="11" id="KW-1185">Reference proteome</keyword>
<organism evidence="10 11">
    <name type="scientific">Tulasnella calospora MUT 4182</name>
    <dbReference type="NCBI Taxonomy" id="1051891"/>
    <lineage>
        <taxon>Eukaryota</taxon>
        <taxon>Fungi</taxon>
        <taxon>Dikarya</taxon>
        <taxon>Basidiomycota</taxon>
        <taxon>Agaricomycotina</taxon>
        <taxon>Agaricomycetes</taxon>
        <taxon>Cantharellales</taxon>
        <taxon>Tulasnellaceae</taxon>
        <taxon>Tulasnella</taxon>
    </lineage>
</organism>
<dbReference type="InterPro" id="IPR009737">
    <property type="entry name" value="Aim32/Apd1-like"/>
</dbReference>
<dbReference type="GO" id="GO:0005524">
    <property type="term" value="F:ATP binding"/>
    <property type="evidence" value="ECO:0007669"/>
    <property type="project" value="UniProtKB-UniRule"/>
</dbReference>
<dbReference type="STRING" id="1051891.A0A0C3LB30"/>
<reference evidence="10 11" key="1">
    <citation type="submission" date="2014-04" db="EMBL/GenBank/DDBJ databases">
        <authorList>
            <consortium name="DOE Joint Genome Institute"/>
            <person name="Kuo A."/>
            <person name="Girlanda M."/>
            <person name="Perotto S."/>
            <person name="Kohler A."/>
            <person name="Nagy L.G."/>
            <person name="Floudas D."/>
            <person name="Copeland A."/>
            <person name="Barry K.W."/>
            <person name="Cichocki N."/>
            <person name="Veneault-Fourrey C."/>
            <person name="LaButti K."/>
            <person name="Lindquist E.A."/>
            <person name="Lipzen A."/>
            <person name="Lundell T."/>
            <person name="Morin E."/>
            <person name="Murat C."/>
            <person name="Sun H."/>
            <person name="Tunlid A."/>
            <person name="Henrissat B."/>
            <person name="Grigoriev I.V."/>
            <person name="Hibbett D.S."/>
            <person name="Martin F."/>
            <person name="Nordberg H.P."/>
            <person name="Cantor M.N."/>
            <person name="Hua S.X."/>
        </authorList>
    </citation>
    <scope>NUCLEOTIDE SEQUENCE [LARGE SCALE GENOMIC DNA]</scope>
    <source>
        <strain evidence="10 11">MUT 4182</strain>
    </source>
</reference>